<dbReference type="Proteomes" id="UP001499841">
    <property type="component" value="Unassembled WGS sequence"/>
</dbReference>
<evidence type="ECO:0000256" key="1">
    <source>
        <dbReference type="SAM" id="SignalP"/>
    </source>
</evidence>
<reference evidence="3" key="1">
    <citation type="journal article" date="2019" name="Int. J. Syst. Evol. Microbiol.">
        <title>The Global Catalogue of Microorganisms (GCM) 10K type strain sequencing project: providing services to taxonomists for standard genome sequencing and annotation.</title>
        <authorList>
            <consortium name="The Broad Institute Genomics Platform"/>
            <consortium name="The Broad Institute Genome Sequencing Center for Infectious Disease"/>
            <person name="Wu L."/>
            <person name="Ma J."/>
        </authorList>
    </citation>
    <scope>NUCLEOTIDE SEQUENCE [LARGE SCALE GENOMIC DNA]</scope>
    <source>
        <strain evidence="3">JCM 17459</strain>
    </source>
</reference>
<accession>A0ABP8EYB6</accession>
<keyword evidence="3" id="KW-1185">Reference proteome</keyword>
<dbReference type="InterPro" id="IPR011042">
    <property type="entry name" value="6-blade_b-propeller_TolB-like"/>
</dbReference>
<evidence type="ECO:0008006" key="4">
    <source>
        <dbReference type="Google" id="ProtNLM"/>
    </source>
</evidence>
<organism evidence="2 3">
    <name type="scientific">Georgenia daeguensis</name>
    <dbReference type="NCBI Taxonomy" id="908355"/>
    <lineage>
        <taxon>Bacteria</taxon>
        <taxon>Bacillati</taxon>
        <taxon>Actinomycetota</taxon>
        <taxon>Actinomycetes</taxon>
        <taxon>Micrococcales</taxon>
        <taxon>Bogoriellaceae</taxon>
        <taxon>Georgenia</taxon>
    </lineage>
</organism>
<feature type="chain" id="PRO_5045125337" description="Superoxide dismutase" evidence="1">
    <location>
        <begin position="23"/>
        <end position="328"/>
    </location>
</feature>
<dbReference type="Gene3D" id="2.120.10.30">
    <property type="entry name" value="TolB, C-terminal domain"/>
    <property type="match status" value="1"/>
</dbReference>
<evidence type="ECO:0000313" key="3">
    <source>
        <dbReference type="Proteomes" id="UP001499841"/>
    </source>
</evidence>
<comment type="caution">
    <text evidence="2">The sequence shown here is derived from an EMBL/GenBank/DDBJ whole genome shotgun (WGS) entry which is preliminary data.</text>
</comment>
<dbReference type="SUPFAM" id="SSF75011">
    <property type="entry name" value="3-carboxy-cis,cis-mucoante lactonizing enzyme"/>
    <property type="match status" value="1"/>
</dbReference>
<dbReference type="InterPro" id="IPR015943">
    <property type="entry name" value="WD40/YVTN_repeat-like_dom_sf"/>
</dbReference>
<dbReference type="Gene3D" id="2.130.10.10">
    <property type="entry name" value="YVTN repeat-like/Quinoprotein amine dehydrogenase"/>
    <property type="match status" value="1"/>
</dbReference>
<name>A0ABP8EYB6_9MICO</name>
<proteinExistence type="predicted"/>
<feature type="signal peptide" evidence="1">
    <location>
        <begin position="1"/>
        <end position="22"/>
    </location>
</feature>
<keyword evidence="1" id="KW-0732">Signal</keyword>
<sequence length="328" mass="35280">MVRRWMAALGAALLLTVGAAVGATAHPDGDHGFPDRIDLPRGFQPEGIAIRGHTAWLGSLADGDIYQVDLRTGEGEVVFQGAGPGTTSVGLKIDRHERLFVAGGFAGDARVVDPETGELLASYRLASAPTIINDVVLTRHSAWFTDSSRAVLHRLRLGRHGSLPDADDVEHLALTGEWQQIPGQYPAGINANGIERTPDHRGLLVVNSAAGTLFRVDPRTGDAREVELTDPDDLNGDPADDGAVKLAGGDGLLLRGRNLYVVLNRGAVYEFDLDRAGRTGTLDEVITSDDFAVPTTAARLGHWLYIPNARFDVTPTPTTEYWITRVDR</sequence>
<protein>
    <recommendedName>
        <fullName evidence="4">Superoxide dismutase</fullName>
    </recommendedName>
</protein>
<dbReference type="EMBL" id="BAABBA010000016">
    <property type="protein sequence ID" value="GAA4288687.1"/>
    <property type="molecule type" value="Genomic_DNA"/>
</dbReference>
<evidence type="ECO:0000313" key="2">
    <source>
        <dbReference type="EMBL" id="GAA4288687.1"/>
    </source>
</evidence>
<gene>
    <name evidence="2" type="ORF">GCM10022262_30470</name>
</gene>